<keyword evidence="2" id="KW-0732">Signal</keyword>
<accession>A0A9W5F3R7</accession>
<feature type="chain" id="PRO_5040927927" description="Secreted protein" evidence="2">
    <location>
        <begin position="18"/>
        <end position="62"/>
    </location>
</feature>
<evidence type="ECO:0000256" key="2">
    <source>
        <dbReference type="SAM" id="SignalP"/>
    </source>
</evidence>
<name>A0A9W5F3R7_9HYPH</name>
<dbReference type="EMBL" id="FBVY01000049">
    <property type="protein sequence ID" value="CUX04086.1"/>
    <property type="molecule type" value="Genomic_DNA"/>
</dbReference>
<comment type="caution">
    <text evidence="3">The sequence shown here is derived from an EMBL/GenBank/DDBJ whole genome shotgun (WGS) entry which is preliminary data.</text>
</comment>
<feature type="region of interest" description="Disordered" evidence="1">
    <location>
        <begin position="25"/>
        <end position="51"/>
    </location>
</feature>
<evidence type="ECO:0000313" key="4">
    <source>
        <dbReference type="Proteomes" id="UP000191933"/>
    </source>
</evidence>
<reference evidence="3 4" key="1">
    <citation type="submission" date="2016-01" db="EMBL/GenBank/DDBJ databases">
        <authorList>
            <person name="Regsiter A."/>
            <person name="william w."/>
        </authorList>
    </citation>
    <scope>NUCLEOTIDE SEQUENCE [LARGE SCALE GENOMIC DNA]</scope>
    <source>
        <strain evidence="3 4">CFBP 5494</strain>
    </source>
</reference>
<dbReference type="Proteomes" id="UP000191933">
    <property type="component" value="Unassembled WGS sequence"/>
</dbReference>
<gene>
    <name evidence="3" type="ORF">AGR2A_pc0142</name>
</gene>
<evidence type="ECO:0008006" key="5">
    <source>
        <dbReference type="Google" id="ProtNLM"/>
    </source>
</evidence>
<evidence type="ECO:0000256" key="1">
    <source>
        <dbReference type="SAM" id="MobiDB-lite"/>
    </source>
</evidence>
<organism evidence="3 4">
    <name type="scientific">Agrobacterium genomosp. 2 str. CFBP 5494</name>
    <dbReference type="NCBI Taxonomy" id="1183436"/>
    <lineage>
        <taxon>Bacteria</taxon>
        <taxon>Pseudomonadati</taxon>
        <taxon>Pseudomonadota</taxon>
        <taxon>Alphaproteobacteria</taxon>
        <taxon>Hyphomicrobiales</taxon>
        <taxon>Rhizobiaceae</taxon>
        <taxon>Rhizobium/Agrobacterium group</taxon>
        <taxon>Agrobacterium</taxon>
        <taxon>Agrobacterium tumefaciens complex</taxon>
    </lineage>
</organism>
<evidence type="ECO:0000313" key="3">
    <source>
        <dbReference type="EMBL" id="CUX04086.1"/>
    </source>
</evidence>
<protein>
    <recommendedName>
        <fullName evidence="5">Secreted protein</fullName>
    </recommendedName>
</protein>
<proteinExistence type="predicted"/>
<feature type="signal peptide" evidence="2">
    <location>
        <begin position="1"/>
        <end position="17"/>
    </location>
</feature>
<sequence>MAALPSQWLVTMRLGLAAVLVNGSGTGSFTPERSRHTGSFHEASGNHRSGSSFCGPCAGATR</sequence>
<dbReference type="AlphaFoldDB" id="A0A9W5F3R7"/>
<keyword evidence="4" id="KW-1185">Reference proteome</keyword>